<reference evidence="4 5" key="1">
    <citation type="submission" date="2013-03" db="EMBL/GenBank/DDBJ databases">
        <authorList>
            <person name="Harkins D.M."/>
            <person name="Durkin A.S."/>
            <person name="Brinkac L.M."/>
            <person name="Haft D.H."/>
            <person name="Selengut J.D."/>
            <person name="Sanka R."/>
            <person name="DePew J."/>
            <person name="Purushe J."/>
            <person name="Galloway R.L."/>
            <person name="Vinetz J.M."/>
            <person name="Sutton G.G."/>
            <person name="Nierman W.C."/>
            <person name="Fouts D.E."/>
        </authorList>
    </citation>
    <scope>NUCLEOTIDE SEQUENCE [LARGE SCALE GENOMIC DNA]</scope>
    <source>
        <strain evidence="4 5">Waz Holland</strain>
    </source>
</reference>
<evidence type="ECO:0000256" key="1">
    <source>
        <dbReference type="ARBA" id="ARBA00022801"/>
    </source>
</evidence>
<keyword evidence="2" id="KW-0472">Membrane</keyword>
<organism evidence="4 5">
    <name type="scientific">Leptospira vanthielii serovar Holland str. Waz Holland = ATCC 700522</name>
    <dbReference type="NCBI Taxonomy" id="1218591"/>
    <lineage>
        <taxon>Bacteria</taxon>
        <taxon>Pseudomonadati</taxon>
        <taxon>Spirochaetota</taxon>
        <taxon>Spirochaetia</taxon>
        <taxon>Leptospirales</taxon>
        <taxon>Leptospiraceae</taxon>
        <taxon>Leptospira</taxon>
    </lineage>
</organism>
<feature type="transmembrane region" description="Helical" evidence="2">
    <location>
        <begin position="90"/>
        <end position="113"/>
    </location>
</feature>
<dbReference type="Gene3D" id="3.60.40.10">
    <property type="entry name" value="PPM-type phosphatase domain"/>
    <property type="match status" value="1"/>
</dbReference>
<keyword evidence="2" id="KW-1133">Transmembrane helix</keyword>
<dbReference type="RefSeq" id="WP_002989670.1">
    <property type="nucleotide sequence ID" value="NZ_AOGY02000072.1"/>
</dbReference>
<dbReference type="PANTHER" id="PTHR43156">
    <property type="entry name" value="STAGE II SPORULATION PROTEIN E-RELATED"/>
    <property type="match status" value="1"/>
</dbReference>
<feature type="transmembrane region" description="Helical" evidence="2">
    <location>
        <begin position="62"/>
        <end position="81"/>
    </location>
</feature>
<evidence type="ECO:0000313" key="4">
    <source>
        <dbReference type="EMBL" id="EMY68320.1"/>
    </source>
</evidence>
<proteinExistence type="predicted"/>
<dbReference type="STRING" id="1218591.LEP1GSC199_0971"/>
<dbReference type="InterPro" id="IPR052016">
    <property type="entry name" value="Bact_Sigma-Reg"/>
</dbReference>
<keyword evidence="2" id="KW-0812">Transmembrane</keyword>
<evidence type="ECO:0000313" key="5">
    <source>
        <dbReference type="Proteomes" id="UP000012227"/>
    </source>
</evidence>
<sequence length="334" mass="38818">MIRSFYLYFKEIFRKPTRSEWEILKLVEARYDKEYTYYIFITHLIVYSLLIAPPFSEIRVQVLPYLLGVSIARLVLLLQFYTKNVPIQRVIYFSGFVADGLVYLVFMVGIHSFPSLGSFYLLNSYLMSFIFPILLYSTRLDPKACFLSAFYFSILHIIYILNLPSIVSEQFSFFSKYFLLLVYWGSAVLGTVFVLNKRKDTTDMYNLSEEKRFMLHELELAKKVQDALFPGNIKIPSLAFTYYRKSPNVIGGDFFDFVQLREGNVGVFLTDVAGHGISSAMVASIMKVLVSTIPYRFKTAPAKLMDYLDDRLANDLNKYHASAIYLFFDFIEKN</sequence>
<keyword evidence="1" id="KW-0378">Hydrolase</keyword>
<dbReference type="PANTHER" id="PTHR43156:SF2">
    <property type="entry name" value="STAGE II SPORULATION PROTEIN E"/>
    <property type="match status" value="1"/>
</dbReference>
<feature type="transmembrane region" description="Helical" evidence="2">
    <location>
        <begin position="174"/>
        <end position="195"/>
    </location>
</feature>
<feature type="transmembrane region" description="Helical" evidence="2">
    <location>
        <begin position="35"/>
        <end position="56"/>
    </location>
</feature>
<comment type="caution">
    <text evidence="4">The sequence shown here is derived from an EMBL/GenBank/DDBJ whole genome shotgun (WGS) entry which is preliminary data.</text>
</comment>
<dbReference type="AlphaFoldDB" id="N1W4C4"/>
<protein>
    <submittedName>
        <fullName evidence="4">Stage II sporulation protein E domain protein</fullName>
    </submittedName>
</protein>
<dbReference type="Pfam" id="PF07228">
    <property type="entry name" value="SpoIIE"/>
    <property type="match status" value="1"/>
</dbReference>
<accession>N1W4C4</accession>
<dbReference type="EMBL" id="AOGY02000072">
    <property type="protein sequence ID" value="EMY68320.1"/>
    <property type="molecule type" value="Genomic_DNA"/>
</dbReference>
<feature type="domain" description="PPM-type phosphatase" evidence="3">
    <location>
        <begin position="262"/>
        <end position="330"/>
    </location>
</feature>
<dbReference type="Proteomes" id="UP000012227">
    <property type="component" value="Unassembled WGS sequence"/>
</dbReference>
<name>N1W4C4_9LEPT</name>
<feature type="transmembrane region" description="Helical" evidence="2">
    <location>
        <begin position="144"/>
        <end position="162"/>
    </location>
</feature>
<gene>
    <name evidence="4" type="ORF">LEP1GSC199_0971</name>
</gene>
<dbReference type="InterPro" id="IPR001932">
    <property type="entry name" value="PPM-type_phosphatase-like_dom"/>
</dbReference>
<evidence type="ECO:0000259" key="3">
    <source>
        <dbReference type="Pfam" id="PF07228"/>
    </source>
</evidence>
<dbReference type="InterPro" id="IPR036457">
    <property type="entry name" value="PPM-type-like_dom_sf"/>
</dbReference>
<dbReference type="GO" id="GO:0016791">
    <property type="term" value="F:phosphatase activity"/>
    <property type="evidence" value="ECO:0007669"/>
    <property type="project" value="TreeGrafter"/>
</dbReference>
<evidence type="ECO:0000256" key="2">
    <source>
        <dbReference type="SAM" id="Phobius"/>
    </source>
</evidence>
<feature type="transmembrane region" description="Helical" evidence="2">
    <location>
        <begin position="119"/>
        <end position="137"/>
    </location>
</feature>